<reference evidence="5 6" key="1">
    <citation type="journal article" date="2014" name="PLoS Genet.">
        <title>Phylogenetically driven sequencing of extremely halophilic archaea reveals strategies for static and dynamic osmo-response.</title>
        <authorList>
            <person name="Becker E.A."/>
            <person name="Seitzer P.M."/>
            <person name="Tritt A."/>
            <person name="Larsen D."/>
            <person name="Krusor M."/>
            <person name="Yao A.I."/>
            <person name="Wu D."/>
            <person name="Madern D."/>
            <person name="Eisen J.A."/>
            <person name="Darling A.E."/>
            <person name="Facciotti M.T."/>
        </authorList>
    </citation>
    <scope>NUCLEOTIDE SEQUENCE [LARGE SCALE GENOMIC DNA]</scope>
    <source>
        <strain evidence="5 6">JCM 12255</strain>
    </source>
</reference>
<dbReference type="GO" id="GO:0016747">
    <property type="term" value="F:acyltransferase activity, transferring groups other than amino-acyl groups"/>
    <property type="evidence" value="ECO:0007669"/>
    <property type="project" value="InterPro"/>
</dbReference>
<evidence type="ECO:0000256" key="2">
    <source>
        <dbReference type="ARBA" id="ARBA00023315"/>
    </source>
</evidence>
<dbReference type="AlphaFoldDB" id="L9WW08"/>
<feature type="compositionally biased region" description="Basic and acidic residues" evidence="3">
    <location>
        <begin position="72"/>
        <end position="83"/>
    </location>
</feature>
<name>L9WW08_9EURY</name>
<dbReference type="STRING" id="1227499.C493_15705"/>
<evidence type="ECO:0000256" key="1">
    <source>
        <dbReference type="ARBA" id="ARBA00022679"/>
    </source>
</evidence>
<keyword evidence="1 5" id="KW-0808">Transferase</keyword>
<keyword evidence="6" id="KW-1185">Reference proteome</keyword>
<dbReference type="InterPro" id="IPR000182">
    <property type="entry name" value="GNAT_dom"/>
</dbReference>
<dbReference type="RefSeq" id="WP_007260405.1">
    <property type="nucleotide sequence ID" value="NZ_AOHZ01000075.1"/>
</dbReference>
<dbReference type="PROSITE" id="PS51186">
    <property type="entry name" value="GNAT"/>
    <property type="match status" value="1"/>
</dbReference>
<evidence type="ECO:0000256" key="3">
    <source>
        <dbReference type="SAM" id="MobiDB-lite"/>
    </source>
</evidence>
<dbReference type="Pfam" id="PF00583">
    <property type="entry name" value="Acetyltransf_1"/>
    <property type="match status" value="1"/>
</dbReference>
<proteinExistence type="predicted"/>
<dbReference type="Proteomes" id="UP000011602">
    <property type="component" value="Unassembled WGS sequence"/>
</dbReference>
<sequence length="214" mass="23384">MTRDVRPATLEDVWAIHETARASWHAAYDDILGAERVDDVVDEWYALGDLESAIAGTTDRADAVFLVAEPRTADRGTHTRETTVDGPSAAVNAEANSRTDGGRPDADRTEFDRECAGFVHAIPWPEDDSVAYLARLHVSPDVWRDGTGTALVTALEDELRGSFDRLRLAVLADNDGGRSFAESRGFDPVSRRPNGLAAGLEEYVYEKPIADANR</sequence>
<protein>
    <submittedName>
        <fullName evidence="5">N-acetyltransferase GCN5</fullName>
    </submittedName>
</protein>
<gene>
    <name evidence="5" type="ORF">C493_15705</name>
</gene>
<dbReference type="Gene3D" id="3.40.630.30">
    <property type="match status" value="1"/>
</dbReference>
<feature type="domain" description="N-acetyltransferase" evidence="4">
    <location>
        <begin position="63"/>
        <end position="210"/>
    </location>
</feature>
<dbReference type="InterPro" id="IPR050832">
    <property type="entry name" value="Bact_Acetyltransf"/>
</dbReference>
<dbReference type="OrthoDB" id="11597at2157"/>
<organism evidence="5 6">
    <name type="scientific">Natronolimnohabitans innermongolicus JCM 12255</name>
    <dbReference type="NCBI Taxonomy" id="1227499"/>
    <lineage>
        <taxon>Archaea</taxon>
        <taxon>Methanobacteriati</taxon>
        <taxon>Methanobacteriota</taxon>
        <taxon>Stenosarchaea group</taxon>
        <taxon>Halobacteria</taxon>
        <taxon>Halobacteriales</taxon>
        <taxon>Natrialbaceae</taxon>
        <taxon>Natronolimnohabitans</taxon>
    </lineage>
</organism>
<accession>L9WW08</accession>
<dbReference type="CDD" id="cd04301">
    <property type="entry name" value="NAT_SF"/>
    <property type="match status" value="1"/>
</dbReference>
<evidence type="ECO:0000313" key="6">
    <source>
        <dbReference type="Proteomes" id="UP000011602"/>
    </source>
</evidence>
<dbReference type="PANTHER" id="PTHR43877">
    <property type="entry name" value="AMINOALKYLPHOSPHONATE N-ACETYLTRANSFERASE-RELATED-RELATED"/>
    <property type="match status" value="1"/>
</dbReference>
<feature type="region of interest" description="Disordered" evidence="3">
    <location>
        <begin position="72"/>
        <end position="107"/>
    </location>
</feature>
<evidence type="ECO:0000313" key="5">
    <source>
        <dbReference type="EMBL" id="ELY52508.1"/>
    </source>
</evidence>
<dbReference type="eggNOG" id="arCOG00844">
    <property type="taxonomic scope" value="Archaea"/>
</dbReference>
<dbReference type="EMBL" id="AOHZ01000075">
    <property type="protein sequence ID" value="ELY52508.1"/>
    <property type="molecule type" value="Genomic_DNA"/>
</dbReference>
<comment type="caution">
    <text evidence="5">The sequence shown here is derived from an EMBL/GenBank/DDBJ whole genome shotgun (WGS) entry which is preliminary data.</text>
</comment>
<dbReference type="InterPro" id="IPR016181">
    <property type="entry name" value="Acyl_CoA_acyltransferase"/>
</dbReference>
<dbReference type="SUPFAM" id="SSF55729">
    <property type="entry name" value="Acyl-CoA N-acyltransferases (Nat)"/>
    <property type="match status" value="1"/>
</dbReference>
<keyword evidence="2" id="KW-0012">Acyltransferase</keyword>
<evidence type="ECO:0000259" key="4">
    <source>
        <dbReference type="PROSITE" id="PS51186"/>
    </source>
</evidence>